<keyword evidence="3" id="KW-1185">Reference proteome</keyword>
<protein>
    <submittedName>
        <fullName evidence="2">Uncharacterized protein</fullName>
    </submittedName>
</protein>
<evidence type="ECO:0000313" key="3">
    <source>
        <dbReference type="Proteomes" id="UP000214746"/>
    </source>
</evidence>
<organism evidence="2 3">
    <name type="scientific">Paenibacillus xerothermodurans</name>
    <dbReference type="NCBI Taxonomy" id="1977292"/>
    <lineage>
        <taxon>Bacteria</taxon>
        <taxon>Bacillati</taxon>
        <taxon>Bacillota</taxon>
        <taxon>Bacilli</taxon>
        <taxon>Bacillales</taxon>
        <taxon>Paenibacillaceae</taxon>
        <taxon>Paenibacillus</taxon>
    </lineage>
</organism>
<gene>
    <name evidence="2" type="ORF">CBW46_018295</name>
</gene>
<feature type="compositionally biased region" description="Basic and acidic residues" evidence="1">
    <location>
        <begin position="1"/>
        <end position="10"/>
    </location>
</feature>
<evidence type="ECO:0000256" key="1">
    <source>
        <dbReference type="SAM" id="MobiDB-lite"/>
    </source>
</evidence>
<dbReference type="Proteomes" id="UP000214746">
    <property type="component" value="Unassembled WGS sequence"/>
</dbReference>
<reference evidence="2" key="1">
    <citation type="submission" date="2018-06" db="EMBL/GenBank/DDBJ databases">
        <title>Paenibacillus xerothermodurans sp. nov. an extremely dry heat resistant spore forming bacterium isolated from the soil of Cape Canaveral, Florida.</title>
        <authorList>
            <person name="Seuylemezian A."/>
            <person name="Kaur N."/>
            <person name="Patil P."/>
            <person name="Patil P."/>
            <person name="Mayilraj S."/>
            <person name="Vaishampayan P."/>
        </authorList>
    </citation>
    <scope>NUCLEOTIDE SEQUENCE [LARGE SCALE GENOMIC DNA]</scope>
    <source>
        <strain evidence="2">ATCC 27380</strain>
    </source>
</reference>
<dbReference type="AlphaFoldDB" id="A0A2W1NXA4"/>
<dbReference type="EMBL" id="NHRJ02000016">
    <property type="protein sequence ID" value="PZE19488.1"/>
    <property type="molecule type" value="Genomic_DNA"/>
</dbReference>
<evidence type="ECO:0000313" key="2">
    <source>
        <dbReference type="EMBL" id="PZE19488.1"/>
    </source>
</evidence>
<proteinExistence type="predicted"/>
<dbReference type="RefSeq" id="WP_089201412.1">
    <property type="nucleotide sequence ID" value="NZ_NHRJ02000016.1"/>
</dbReference>
<dbReference type="OrthoDB" id="2666285at2"/>
<feature type="region of interest" description="Disordered" evidence="1">
    <location>
        <begin position="1"/>
        <end position="30"/>
    </location>
</feature>
<name>A0A2W1NXA4_PAEXE</name>
<comment type="caution">
    <text evidence="2">The sequence shown here is derived from an EMBL/GenBank/DDBJ whole genome shotgun (WGS) entry which is preliminary data.</text>
</comment>
<sequence length="82" mass="9701">MASDKVEEQLAQRLTEGEMNAEDAEEAARRRLPVKTEIRIQAEIDPVVEETRRYRKMASEVDDRYAQYDRFVDRPRKASEQE</sequence>
<accession>A0A2W1NXA4</accession>